<keyword evidence="1 4" id="KW-0378">Hydrolase</keyword>
<evidence type="ECO:0000256" key="5">
    <source>
        <dbReference type="SAM" id="MobiDB-lite"/>
    </source>
</evidence>
<feature type="domain" description="PNPLA" evidence="6">
    <location>
        <begin position="26"/>
        <end position="185"/>
    </location>
</feature>
<dbReference type="InterPro" id="IPR016035">
    <property type="entry name" value="Acyl_Trfase/lysoPLipase"/>
</dbReference>
<dbReference type="GO" id="GO:0016787">
    <property type="term" value="F:hydrolase activity"/>
    <property type="evidence" value="ECO:0007669"/>
    <property type="project" value="UniProtKB-UniRule"/>
</dbReference>
<evidence type="ECO:0000313" key="7">
    <source>
        <dbReference type="EMBL" id="RMQ86113.1"/>
    </source>
</evidence>
<dbReference type="EMBL" id="RBRL01000291">
    <property type="protein sequence ID" value="RMQ86113.1"/>
    <property type="molecule type" value="Genomic_DNA"/>
</dbReference>
<evidence type="ECO:0000313" key="8">
    <source>
        <dbReference type="Proteomes" id="UP000277179"/>
    </source>
</evidence>
<dbReference type="AlphaFoldDB" id="A0A3M4Q6Q3"/>
<organism evidence="7 8">
    <name type="scientific">Pseudomonas salomonii</name>
    <dbReference type="NCBI Taxonomy" id="191391"/>
    <lineage>
        <taxon>Bacteria</taxon>
        <taxon>Pseudomonadati</taxon>
        <taxon>Pseudomonadota</taxon>
        <taxon>Gammaproteobacteria</taxon>
        <taxon>Pseudomonadales</taxon>
        <taxon>Pseudomonadaceae</taxon>
        <taxon>Pseudomonas</taxon>
    </lineage>
</organism>
<comment type="caution">
    <text evidence="7">The sequence shown here is derived from an EMBL/GenBank/DDBJ whole genome shotgun (WGS) entry which is preliminary data.</text>
</comment>
<feature type="active site" description="Proton acceptor" evidence="4">
    <location>
        <position position="172"/>
    </location>
</feature>
<keyword evidence="2 4" id="KW-0442">Lipid degradation</keyword>
<feature type="compositionally biased region" description="Low complexity" evidence="5">
    <location>
        <begin position="265"/>
        <end position="281"/>
    </location>
</feature>
<feature type="active site" description="Nucleophile" evidence="4">
    <location>
        <position position="59"/>
    </location>
</feature>
<feature type="short sequence motif" description="DGA/G" evidence="4">
    <location>
        <begin position="172"/>
        <end position="174"/>
    </location>
</feature>
<name>A0A3M4Q6Q3_9PSED</name>
<evidence type="ECO:0000256" key="3">
    <source>
        <dbReference type="ARBA" id="ARBA00023098"/>
    </source>
</evidence>
<sequence>MMPSAGKRIVGHCFTKDLLMKKRVALVLGSGGARGYAHIGVIEEIERRGYDIACIAGCSMGAVVGGIYAAGKLDEYRNWIESLDYLDVLRLVDVSFRLGAIRGEKVFGQIRKIVGEINIEELRIPYTAVATDLTNQQEIWFQEGCLHQAMRASAAIPSLFTPVMQGNRMLVDGGLLNPLPIVPVVSSHCDLIIAVNLNATNQKHYHLPVIQRPPAFKSRFNSLAKSLGSHLPFRRKQAEQLMKLEQEALQSQAADINPWLESAEPEAQQPAAAPEKQGAPKSATGSFIIDNVGPASLLDLINQSFEVMQTSLAQYKIAGYPPDVLINVPKRVCRFFEFYKAPELIALGREIASDTLDRYESEQH</sequence>
<evidence type="ECO:0000256" key="2">
    <source>
        <dbReference type="ARBA" id="ARBA00022963"/>
    </source>
</evidence>
<dbReference type="PROSITE" id="PS51635">
    <property type="entry name" value="PNPLA"/>
    <property type="match status" value="1"/>
</dbReference>
<evidence type="ECO:0000256" key="4">
    <source>
        <dbReference type="PROSITE-ProRule" id="PRU01161"/>
    </source>
</evidence>
<proteinExistence type="predicted"/>
<dbReference type="InterPro" id="IPR050301">
    <property type="entry name" value="NTE"/>
</dbReference>
<protein>
    <recommendedName>
        <fullName evidence="6">PNPLA domain-containing protein</fullName>
    </recommendedName>
</protein>
<dbReference type="Pfam" id="PF01734">
    <property type="entry name" value="Patatin"/>
    <property type="match status" value="1"/>
</dbReference>
<dbReference type="PANTHER" id="PTHR14226:SF76">
    <property type="entry name" value="NTE FAMILY PROTEIN RSSA"/>
    <property type="match status" value="1"/>
</dbReference>
<dbReference type="PANTHER" id="PTHR14226">
    <property type="entry name" value="NEUROPATHY TARGET ESTERASE/SWISS CHEESE D.MELANOGASTER"/>
    <property type="match status" value="1"/>
</dbReference>
<feature type="region of interest" description="Disordered" evidence="5">
    <location>
        <begin position="263"/>
        <end position="284"/>
    </location>
</feature>
<comment type="caution">
    <text evidence="4">Lacks conserved residue(s) required for the propagation of feature annotation.</text>
</comment>
<dbReference type="InterPro" id="IPR002641">
    <property type="entry name" value="PNPLA_dom"/>
</dbReference>
<dbReference type="GO" id="GO:0016042">
    <property type="term" value="P:lipid catabolic process"/>
    <property type="evidence" value="ECO:0007669"/>
    <property type="project" value="UniProtKB-UniRule"/>
</dbReference>
<dbReference type="SUPFAM" id="SSF52151">
    <property type="entry name" value="FabD/lysophospholipase-like"/>
    <property type="match status" value="1"/>
</dbReference>
<reference evidence="7 8" key="1">
    <citation type="submission" date="2018-08" db="EMBL/GenBank/DDBJ databases">
        <title>Recombination of ecologically and evolutionarily significant loci maintains genetic cohesion in the Pseudomonas syringae species complex.</title>
        <authorList>
            <person name="Dillon M."/>
            <person name="Thakur S."/>
            <person name="Almeida R.N.D."/>
            <person name="Weir B.S."/>
            <person name="Guttman D.S."/>
        </authorList>
    </citation>
    <scope>NUCLEOTIDE SEQUENCE [LARGE SCALE GENOMIC DNA]</scope>
    <source>
        <strain evidence="7 8">ICMP 11288</strain>
    </source>
</reference>
<feature type="short sequence motif" description="GXSXG" evidence="4">
    <location>
        <begin position="57"/>
        <end position="61"/>
    </location>
</feature>
<evidence type="ECO:0000256" key="1">
    <source>
        <dbReference type="ARBA" id="ARBA00022801"/>
    </source>
</evidence>
<dbReference type="Gene3D" id="3.40.1090.10">
    <property type="entry name" value="Cytosolic phospholipase A2 catalytic domain"/>
    <property type="match status" value="1"/>
</dbReference>
<accession>A0A3M4Q6Q3</accession>
<dbReference type="Proteomes" id="UP000277179">
    <property type="component" value="Unassembled WGS sequence"/>
</dbReference>
<evidence type="ECO:0000259" key="6">
    <source>
        <dbReference type="PROSITE" id="PS51635"/>
    </source>
</evidence>
<keyword evidence="3 4" id="KW-0443">Lipid metabolism</keyword>
<gene>
    <name evidence="7" type="ORF">ALP97_03974</name>
</gene>